<evidence type="ECO:0000259" key="10">
    <source>
        <dbReference type="PROSITE" id="PS50262"/>
    </source>
</evidence>
<evidence type="ECO:0000256" key="3">
    <source>
        <dbReference type="ARBA" id="ARBA00022692"/>
    </source>
</evidence>
<keyword evidence="4 9" id="KW-1133">Transmembrane helix</keyword>
<keyword evidence="2" id="KW-1003">Cell membrane</keyword>
<evidence type="ECO:0000256" key="4">
    <source>
        <dbReference type="ARBA" id="ARBA00022989"/>
    </source>
</evidence>
<feature type="transmembrane region" description="Helical" evidence="9">
    <location>
        <begin position="102"/>
        <end position="124"/>
    </location>
</feature>
<dbReference type="Pfam" id="PF00001">
    <property type="entry name" value="7tm_1"/>
    <property type="match status" value="1"/>
</dbReference>
<sequence>FFLTVGLYSDQMSSMLVYFFLVFLPVMYGIIFAVGLLGNLTSIIIYVVRLRPWKINSVIMVNLALADLQYVLSLPFLVHYYITEDWSFSDAMCRAVRFGFHFNLYCSILFLACLSVCRYVVVVHPLRAVQMQRKRWAVVVCLAVWLIALLEVTPMVFMLTVEKTANNITLTSRIINLSLSLRNLGDYV</sequence>
<accession>A0A3P8ZEQ0</accession>
<evidence type="ECO:0000256" key="1">
    <source>
        <dbReference type="ARBA" id="ARBA00004651"/>
    </source>
</evidence>
<dbReference type="GO" id="GO:0004930">
    <property type="term" value="F:G protein-coupled receptor activity"/>
    <property type="evidence" value="ECO:0007669"/>
    <property type="project" value="UniProtKB-KW"/>
</dbReference>
<evidence type="ECO:0000313" key="11">
    <source>
        <dbReference type="Ensembl" id="ENSELUP00000027170.3"/>
    </source>
</evidence>
<dbReference type="GeneTree" id="ENSGT01030000234621"/>
<dbReference type="PANTHER" id="PTHR24231">
    <property type="entry name" value="PURINOCEPTOR-RELATED G-PROTEIN COUPLED RECEPTOR"/>
    <property type="match status" value="1"/>
</dbReference>
<dbReference type="OMA" id="MFECNQY"/>
<organism evidence="11 12">
    <name type="scientific">Esox lucius</name>
    <name type="common">Northern pike</name>
    <dbReference type="NCBI Taxonomy" id="8010"/>
    <lineage>
        <taxon>Eukaryota</taxon>
        <taxon>Metazoa</taxon>
        <taxon>Chordata</taxon>
        <taxon>Craniata</taxon>
        <taxon>Vertebrata</taxon>
        <taxon>Euteleostomi</taxon>
        <taxon>Actinopterygii</taxon>
        <taxon>Neopterygii</taxon>
        <taxon>Teleostei</taxon>
        <taxon>Protacanthopterygii</taxon>
        <taxon>Esociformes</taxon>
        <taxon>Esocidae</taxon>
        <taxon>Esox</taxon>
    </lineage>
</organism>
<name>A0A3P8ZEQ0_ESOLU</name>
<dbReference type="PROSITE" id="PS50262">
    <property type="entry name" value="G_PROTEIN_RECEP_F1_2"/>
    <property type="match status" value="1"/>
</dbReference>
<reference evidence="11" key="2">
    <citation type="submission" date="2020-02" db="EMBL/GenBank/DDBJ databases">
        <title>Esox lucius (northern pike) genome, fEsoLuc1, primary haplotype.</title>
        <authorList>
            <person name="Myers G."/>
            <person name="Karagic N."/>
            <person name="Meyer A."/>
            <person name="Pippel M."/>
            <person name="Reichard M."/>
            <person name="Winkler S."/>
            <person name="Tracey A."/>
            <person name="Sims Y."/>
            <person name="Howe K."/>
            <person name="Rhie A."/>
            <person name="Formenti G."/>
            <person name="Durbin R."/>
            <person name="Fedrigo O."/>
            <person name="Jarvis E.D."/>
        </authorList>
    </citation>
    <scope>NUCLEOTIDE SEQUENCE [LARGE SCALE GENOMIC DNA]</scope>
</reference>
<dbReference type="Proteomes" id="UP000265140">
    <property type="component" value="Chromosome 16"/>
</dbReference>
<dbReference type="STRING" id="8010.ENSELUP00000027170"/>
<dbReference type="InterPro" id="IPR017452">
    <property type="entry name" value="GPCR_Rhodpsn_7TM"/>
</dbReference>
<evidence type="ECO:0000313" key="12">
    <source>
        <dbReference type="Proteomes" id="UP000265140"/>
    </source>
</evidence>
<keyword evidence="7" id="KW-0675">Receptor</keyword>
<keyword evidence="5" id="KW-0297">G-protein coupled receptor</keyword>
<evidence type="ECO:0000256" key="6">
    <source>
        <dbReference type="ARBA" id="ARBA00023136"/>
    </source>
</evidence>
<reference evidence="11" key="3">
    <citation type="submission" date="2025-08" db="UniProtKB">
        <authorList>
            <consortium name="Ensembl"/>
        </authorList>
    </citation>
    <scope>IDENTIFICATION</scope>
</reference>
<evidence type="ECO:0000256" key="2">
    <source>
        <dbReference type="ARBA" id="ARBA00022475"/>
    </source>
</evidence>
<reference evidence="12" key="1">
    <citation type="journal article" date="2014" name="PLoS ONE">
        <title>The genome and linkage map of the northern pike (Esox lucius): conserved synteny revealed between the salmonid sister group and the Neoteleostei.</title>
        <authorList>
            <person name="Rondeau E.B."/>
            <person name="Minkley D.R."/>
            <person name="Leong J.S."/>
            <person name="Messmer A.M."/>
            <person name="Jantzen J.R."/>
            <person name="von Schalburg K.R."/>
            <person name="Lemon C."/>
            <person name="Bird N.H."/>
            <person name="Koop B.F."/>
        </authorList>
    </citation>
    <scope>NUCLEOTIDE SEQUENCE</scope>
</reference>
<dbReference type="GO" id="GO:0005886">
    <property type="term" value="C:plasma membrane"/>
    <property type="evidence" value="ECO:0007669"/>
    <property type="project" value="UniProtKB-SubCell"/>
</dbReference>
<evidence type="ECO:0000256" key="7">
    <source>
        <dbReference type="ARBA" id="ARBA00023170"/>
    </source>
</evidence>
<dbReference type="Gene3D" id="1.20.1070.10">
    <property type="entry name" value="Rhodopsin 7-helix transmembrane proteins"/>
    <property type="match status" value="1"/>
</dbReference>
<feature type="transmembrane region" description="Helical" evidence="9">
    <location>
        <begin position="15"/>
        <end position="48"/>
    </location>
</feature>
<dbReference type="SUPFAM" id="SSF81321">
    <property type="entry name" value="Family A G protein-coupled receptor-like"/>
    <property type="match status" value="1"/>
</dbReference>
<evidence type="ECO:0000256" key="9">
    <source>
        <dbReference type="SAM" id="Phobius"/>
    </source>
</evidence>
<dbReference type="Ensembl" id="ENSELUT00000016628.3">
    <property type="protein sequence ID" value="ENSELUP00000027170.3"/>
    <property type="gene ID" value="ENSELUG00000003299.3"/>
</dbReference>
<evidence type="ECO:0000256" key="8">
    <source>
        <dbReference type="ARBA" id="ARBA00023224"/>
    </source>
</evidence>
<feature type="domain" description="G-protein coupled receptors family 1 profile" evidence="10">
    <location>
        <begin position="38"/>
        <end position="188"/>
    </location>
</feature>
<feature type="transmembrane region" description="Helical" evidence="9">
    <location>
        <begin position="60"/>
        <end position="82"/>
    </location>
</feature>
<keyword evidence="6 9" id="KW-0472">Membrane</keyword>
<dbReference type="PANTHER" id="PTHR24231:SF15">
    <property type="entry name" value="2-OXOGLUTARATE RECEPTOR 1"/>
    <property type="match status" value="1"/>
</dbReference>
<dbReference type="AlphaFoldDB" id="A0A3P8ZEQ0"/>
<dbReference type="PRINTS" id="PR00237">
    <property type="entry name" value="GPCRRHODOPSN"/>
</dbReference>
<dbReference type="PRINTS" id="PR01157">
    <property type="entry name" value="P2YPURNOCPTR"/>
</dbReference>
<reference evidence="11" key="4">
    <citation type="submission" date="2025-09" db="UniProtKB">
        <authorList>
            <consortium name="Ensembl"/>
        </authorList>
    </citation>
    <scope>IDENTIFICATION</scope>
</reference>
<dbReference type="InterPro" id="IPR000276">
    <property type="entry name" value="GPCR_Rhodpsn"/>
</dbReference>
<feature type="transmembrane region" description="Helical" evidence="9">
    <location>
        <begin position="136"/>
        <end position="157"/>
    </location>
</feature>
<comment type="subcellular location">
    <subcellularLocation>
        <location evidence="1">Cell membrane</location>
        <topology evidence="1">Multi-pass membrane protein</topology>
    </subcellularLocation>
</comment>
<evidence type="ECO:0000256" key="5">
    <source>
        <dbReference type="ARBA" id="ARBA00023040"/>
    </source>
</evidence>
<proteinExistence type="predicted"/>
<dbReference type="Bgee" id="ENSELUG00000003299">
    <property type="expression patterns" value="Expressed in stomach and 1 other cell type or tissue"/>
</dbReference>
<dbReference type="InParanoid" id="A0A3P8ZEQ0"/>
<keyword evidence="8" id="KW-0807">Transducer</keyword>
<keyword evidence="3 9" id="KW-0812">Transmembrane</keyword>
<keyword evidence="12" id="KW-1185">Reference proteome</keyword>
<protein>
    <recommendedName>
        <fullName evidence="10">G-protein coupled receptors family 1 profile domain-containing protein</fullName>
    </recommendedName>
</protein>